<reference evidence="13" key="1">
    <citation type="submission" date="2019-08" db="EMBL/GenBank/DDBJ databases">
        <title>The genome of the North American firefly Photinus pyralis.</title>
        <authorList>
            <consortium name="Photinus pyralis genome working group"/>
            <person name="Fallon T.R."/>
            <person name="Sander Lower S.E."/>
            <person name="Weng J.-K."/>
        </authorList>
    </citation>
    <scope>NUCLEOTIDE SEQUENCE</scope>
    <source>
        <strain evidence="13">TRF0915ILg1</strain>
        <tissue evidence="13">Whole body</tissue>
    </source>
</reference>
<dbReference type="InterPro" id="IPR058537">
    <property type="entry name" value="TPR_TNPO3_IPO13_4th"/>
</dbReference>
<dbReference type="GO" id="GO:0006606">
    <property type="term" value="P:protein import into nucleus"/>
    <property type="evidence" value="ECO:0007669"/>
    <property type="project" value="TreeGrafter"/>
</dbReference>
<dbReference type="InterPro" id="IPR051345">
    <property type="entry name" value="Importin_beta-like_NTR"/>
</dbReference>
<dbReference type="Pfam" id="PF24140">
    <property type="entry name" value="TPR_TNPO3_IPO13_3rd"/>
    <property type="match status" value="1"/>
</dbReference>
<keyword evidence="7" id="KW-0007">Acetylation</keyword>
<dbReference type="PANTHER" id="PTHR12363:SF42">
    <property type="entry name" value="TRANSPORTIN-3"/>
    <property type="match status" value="1"/>
</dbReference>
<dbReference type="FunFam" id="1.25.10.10:FF:000079">
    <property type="entry name" value="transportin-3 isoform X1"/>
    <property type="match status" value="1"/>
</dbReference>
<dbReference type="GO" id="GO:0005737">
    <property type="term" value="C:cytoplasm"/>
    <property type="evidence" value="ECO:0007669"/>
    <property type="project" value="UniProtKB-SubCell"/>
</dbReference>
<evidence type="ECO:0000256" key="4">
    <source>
        <dbReference type="ARBA" id="ARBA00022490"/>
    </source>
</evidence>
<dbReference type="InterPro" id="IPR057942">
    <property type="entry name" value="TPR_TNPO3_IPO13_3rd"/>
</dbReference>
<accession>A0A8K0C7S3</accession>
<evidence type="ECO:0000256" key="8">
    <source>
        <dbReference type="ARBA" id="ARBA00023242"/>
    </source>
</evidence>
<evidence type="ECO:0000256" key="11">
    <source>
        <dbReference type="ARBA" id="ARBA00067328"/>
    </source>
</evidence>
<dbReference type="Gene3D" id="1.25.10.10">
    <property type="entry name" value="Leucine-rich Repeat Variant"/>
    <property type="match status" value="1"/>
</dbReference>
<dbReference type="SUPFAM" id="SSF48371">
    <property type="entry name" value="ARM repeat"/>
    <property type="match status" value="1"/>
</dbReference>
<dbReference type="AlphaFoldDB" id="A0A8K0C7S3"/>
<dbReference type="InterPro" id="IPR057941">
    <property type="entry name" value="TPR_TNPO3_IPO13_2nd"/>
</dbReference>
<evidence type="ECO:0000313" key="13">
    <source>
        <dbReference type="EMBL" id="KAF2880969.1"/>
    </source>
</evidence>
<keyword evidence="5" id="KW-0597">Phosphoprotein</keyword>
<keyword evidence="8" id="KW-0539">Nucleus</keyword>
<dbReference type="EMBL" id="VTPC01090880">
    <property type="protein sequence ID" value="KAF2880969.1"/>
    <property type="molecule type" value="Genomic_DNA"/>
</dbReference>
<evidence type="ECO:0000313" key="14">
    <source>
        <dbReference type="Proteomes" id="UP000801492"/>
    </source>
</evidence>
<keyword evidence="4" id="KW-0963">Cytoplasm</keyword>
<gene>
    <name evidence="13" type="ORF">ILUMI_25185</name>
</gene>
<dbReference type="InterPro" id="IPR016024">
    <property type="entry name" value="ARM-type_fold"/>
</dbReference>
<name>A0A8K0C7S3_IGNLU</name>
<dbReference type="GO" id="GO:0031267">
    <property type="term" value="F:small GTPase binding"/>
    <property type="evidence" value="ECO:0007669"/>
    <property type="project" value="InterPro"/>
</dbReference>
<evidence type="ECO:0000256" key="7">
    <source>
        <dbReference type="ARBA" id="ARBA00022990"/>
    </source>
</evidence>
<protein>
    <recommendedName>
        <fullName evidence="11">Transportin-3</fullName>
    </recommendedName>
</protein>
<organism evidence="13 14">
    <name type="scientific">Ignelater luminosus</name>
    <name type="common">Cucubano</name>
    <name type="synonym">Pyrophorus luminosus</name>
    <dbReference type="NCBI Taxonomy" id="2038154"/>
    <lineage>
        <taxon>Eukaryota</taxon>
        <taxon>Metazoa</taxon>
        <taxon>Ecdysozoa</taxon>
        <taxon>Arthropoda</taxon>
        <taxon>Hexapoda</taxon>
        <taxon>Insecta</taxon>
        <taxon>Pterygota</taxon>
        <taxon>Neoptera</taxon>
        <taxon>Endopterygota</taxon>
        <taxon>Coleoptera</taxon>
        <taxon>Polyphaga</taxon>
        <taxon>Elateriformia</taxon>
        <taxon>Elateroidea</taxon>
        <taxon>Elateridae</taxon>
        <taxon>Agrypninae</taxon>
        <taxon>Pyrophorini</taxon>
        <taxon>Ignelater</taxon>
    </lineage>
</organism>
<dbReference type="SMART" id="SM00913">
    <property type="entry name" value="IBN_N"/>
    <property type="match status" value="1"/>
</dbReference>
<keyword evidence="3" id="KW-0813">Transport</keyword>
<comment type="caution">
    <text evidence="13">The sequence shown here is derived from an EMBL/GenBank/DDBJ whole genome shotgun (WGS) entry which is preliminary data.</text>
</comment>
<comment type="subcellular location">
    <subcellularLocation>
        <location evidence="2">Cytoplasm</location>
    </subcellularLocation>
    <subcellularLocation>
        <location evidence="1">Nucleus envelope</location>
    </subcellularLocation>
</comment>
<comment type="function">
    <text evidence="9">Importin, which transports target proteins into the nucleus. Specifically mediates the nuclear import of splicing factor serine/arginine (SR) proteins, such as RBM4, SFRS1 and SFRS2, by recognizing phosphorylated SR domains. Also mediates the nuclear import of serine/arginine (SR) protein CPSF6, independently of CPSF6 phosphorylation. The nuclear import process is regulated by the small GTPase Ran that partitions between cytoplasm and nucleus in the predominantly GDP- and GTP-bound form, respectively. Importin associates with target cargo proteins in the cytoplasm, and the competitive binding of GTP-bound Ran induces the release of cargos in the nucleus.</text>
</comment>
<proteinExistence type="predicted"/>
<evidence type="ECO:0000256" key="10">
    <source>
        <dbReference type="ARBA" id="ARBA00063116"/>
    </source>
</evidence>
<dbReference type="InterPro" id="IPR013598">
    <property type="entry name" value="Exportin-1/Importin-b-like"/>
</dbReference>
<dbReference type="Pfam" id="PF08389">
    <property type="entry name" value="Xpo1"/>
    <property type="match status" value="1"/>
</dbReference>
<dbReference type="Pfam" id="PF24139">
    <property type="entry name" value="TPR_TNPO3_IPO13_4th"/>
    <property type="match status" value="1"/>
</dbReference>
<dbReference type="InterPro" id="IPR011989">
    <property type="entry name" value="ARM-like"/>
</dbReference>
<dbReference type="PANTHER" id="PTHR12363">
    <property type="entry name" value="TRANSPORTIN 3 AND IMPORTIN 13"/>
    <property type="match status" value="1"/>
</dbReference>
<dbReference type="GO" id="GO:0005635">
    <property type="term" value="C:nuclear envelope"/>
    <property type="evidence" value="ECO:0007669"/>
    <property type="project" value="UniProtKB-SubCell"/>
</dbReference>
<evidence type="ECO:0000256" key="1">
    <source>
        <dbReference type="ARBA" id="ARBA00004259"/>
    </source>
</evidence>
<dbReference type="InterPro" id="IPR001494">
    <property type="entry name" value="Importin-beta_N"/>
</dbReference>
<keyword evidence="14" id="KW-1185">Reference proteome</keyword>
<dbReference type="Pfam" id="PF03810">
    <property type="entry name" value="IBN_N"/>
    <property type="match status" value="1"/>
</dbReference>
<keyword evidence="6" id="KW-0653">Protein transport</keyword>
<evidence type="ECO:0000259" key="12">
    <source>
        <dbReference type="SMART" id="SM00913"/>
    </source>
</evidence>
<evidence type="ECO:0000256" key="6">
    <source>
        <dbReference type="ARBA" id="ARBA00022927"/>
    </source>
</evidence>
<dbReference type="Proteomes" id="UP000801492">
    <property type="component" value="Unassembled WGS sequence"/>
</dbReference>
<evidence type="ECO:0000256" key="5">
    <source>
        <dbReference type="ARBA" id="ARBA00022553"/>
    </source>
</evidence>
<comment type="subunit">
    <text evidence="10">Interacts with (GTP-bound) Ran. Interacts with (phosphorylated) SFRS1 and SFRS2; leading to their nuclear import. Interacts with NUP62. Interacts with RBM4. Interacts with CPSF6, promoting its nuclear import.</text>
</comment>
<dbReference type="Pfam" id="PF24138">
    <property type="entry name" value="TPR_TNPO3_IPO13_2nd"/>
    <property type="match status" value="1"/>
</dbReference>
<feature type="domain" description="Importin N-terminal" evidence="12">
    <location>
        <begin position="32"/>
        <end position="98"/>
    </location>
</feature>
<dbReference type="OrthoDB" id="435593at2759"/>
<evidence type="ECO:0000256" key="9">
    <source>
        <dbReference type="ARBA" id="ARBA00060097"/>
    </source>
</evidence>
<evidence type="ECO:0000256" key="3">
    <source>
        <dbReference type="ARBA" id="ARBA00022448"/>
    </source>
</evidence>
<sequence length="937" mass="105986">MAATDQKPSLDLVFLAVSSLYNNPNSAEKERASLWLGELQKSVHAWTIADELLHHKRDLESCYFAAQTMRSKIQQSFYELPLEAHASLRDSLLEHISQINENTNTVIVTQLCLALADLALQMPAWHQPIFDLITRFSQTHTWPLLEILTVLPEELECRSVRLGENRRIEMLENLKVCAPTVNEFLKHCCSSFGEDLRENVQANIKIIRCFTSWVSVSAISLENLTENVVVSRAFEILHQKSDREKSQPVAGALHDAATDCICTLLQCLEDNNNHQVLEMYLFNSVLALEVSYHLSVANEDQEKSLNYCRIFTELAESFLDKIISHSNDKTQHYAVKILDLVLICVGHHDYEVAEVTFNLWYLLSEELYQKNSKSSTDLFRPYVERLITALCRHCQIEPDHEGLLEDGDDFKDFRLKVSDLIKDVVFIVGSSNCFRQMFISLQSPGVTWDSSEAALFIMQAVAKNILPTENEIVPKVVEAILNLPENTHIAVRYTSVLLLGELCEWVEQHPTSLDPILNFLICCLSQQGIGAAAATALQNICAACNEHMARHVPILLQLLHQVDTFAIANNAIIGLLKGVAAIVGCMPHGEVPGALRELCLLQTNPLCHLMEQNINVLRGTKTDPVVWLDRLSSVFRHVTVRLGDGETNPCKSIALEVWPVLSHAMDKYQNDLRIMERCCRSIRFMLRCVSQQVGELLQPLVSQLVRLYGTHQHSCFLYLGSILVDEYATDESCINGLLDMLQAFITPTFNLFQEEDGLRNHPDTVDDFFRLCARLLQRAPLEFLQCAALPPILQCALMACSLDHKEANTSVMKFFYDLINTGYSSKSHDLEKRKVVQNILNEHGQQLVTNLIHACVFYLHTYMLSEVADVFIELLQMDRDMVCKWLSAALESLPKQGQGGIVTATPQQLNDFYVSVTRSDTSKSVTHALKDLTRLYR</sequence>
<evidence type="ECO:0000256" key="2">
    <source>
        <dbReference type="ARBA" id="ARBA00004496"/>
    </source>
</evidence>